<accession>A0AAV7VJP6</accession>
<organism evidence="2 3">
    <name type="scientific">Pleurodeles waltl</name>
    <name type="common">Iberian ribbed newt</name>
    <dbReference type="NCBI Taxonomy" id="8319"/>
    <lineage>
        <taxon>Eukaryota</taxon>
        <taxon>Metazoa</taxon>
        <taxon>Chordata</taxon>
        <taxon>Craniata</taxon>
        <taxon>Vertebrata</taxon>
        <taxon>Euteleostomi</taxon>
        <taxon>Amphibia</taxon>
        <taxon>Batrachia</taxon>
        <taxon>Caudata</taxon>
        <taxon>Salamandroidea</taxon>
        <taxon>Salamandridae</taxon>
        <taxon>Pleurodelinae</taxon>
        <taxon>Pleurodeles</taxon>
    </lineage>
</organism>
<reference evidence="2" key="1">
    <citation type="journal article" date="2022" name="bioRxiv">
        <title>Sequencing and chromosome-scale assembly of the giantPleurodeles waltlgenome.</title>
        <authorList>
            <person name="Brown T."/>
            <person name="Elewa A."/>
            <person name="Iarovenko S."/>
            <person name="Subramanian E."/>
            <person name="Araus A.J."/>
            <person name="Petzold A."/>
            <person name="Susuki M."/>
            <person name="Suzuki K.-i.T."/>
            <person name="Hayashi T."/>
            <person name="Toyoda A."/>
            <person name="Oliveira C."/>
            <person name="Osipova E."/>
            <person name="Leigh N.D."/>
            <person name="Simon A."/>
            <person name="Yun M.H."/>
        </authorList>
    </citation>
    <scope>NUCLEOTIDE SEQUENCE</scope>
    <source>
        <strain evidence="2">20211129_DDA</strain>
        <tissue evidence="2">Liver</tissue>
    </source>
</reference>
<protein>
    <submittedName>
        <fullName evidence="2">Uncharacterized protein</fullName>
    </submittedName>
</protein>
<dbReference type="Proteomes" id="UP001066276">
    <property type="component" value="Chromosome 2_1"/>
</dbReference>
<evidence type="ECO:0000256" key="1">
    <source>
        <dbReference type="SAM" id="MobiDB-lite"/>
    </source>
</evidence>
<sequence length="139" mass="15207">MIKDSFGGAAVFLGQCAARLLEGRRAAKCVAGRAVRRVARLAATQVFQGWLLPCPLFTGGSGGRALCGWLLMAPKIAKTPRTLRGKPRLEAIGAKRERKQPAPPLKDQTGVQGKGASKVRQRWRNRWGMLSRSLQYLPK</sequence>
<dbReference type="AlphaFoldDB" id="A0AAV7VJP6"/>
<evidence type="ECO:0000313" key="2">
    <source>
        <dbReference type="EMBL" id="KAJ1201141.1"/>
    </source>
</evidence>
<feature type="region of interest" description="Disordered" evidence="1">
    <location>
        <begin position="92"/>
        <end position="119"/>
    </location>
</feature>
<gene>
    <name evidence="2" type="ORF">NDU88_004956</name>
</gene>
<dbReference type="EMBL" id="JANPWB010000003">
    <property type="protein sequence ID" value="KAJ1201141.1"/>
    <property type="molecule type" value="Genomic_DNA"/>
</dbReference>
<name>A0AAV7VJP6_PLEWA</name>
<keyword evidence="3" id="KW-1185">Reference proteome</keyword>
<evidence type="ECO:0000313" key="3">
    <source>
        <dbReference type="Proteomes" id="UP001066276"/>
    </source>
</evidence>
<comment type="caution">
    <text evidence="2">The sequence shown here is derived from an EMBL/GenBank/DDBJ whole genome shotgun (WGS) entry which is preliminary data.</text>
</comment>
<proteinExistence type="predicted"/>